<evidence type="ECO:0000256" key="2">
    <source>
        <dbReference type="ARBA" id="ARBA00022598"/>
    </source>
</evidence>
<dbReference type="InterPro" id="IPR037123">
    <property type="entry name" value="PRibGlycinamide_synth_C_sf"/>
</dbReference>
<keyword evidence="5" id="KW-0067">ATP-binding</keyword>
<dbReference type="InterPro" id="IPR020561">
    <property type="entry name" value="PRibGlycinamid_synth_ATP-grasp"/>
</dbReference>
<feature type="domain" description="Phosphoribosylglycinamide synthetase C-domain" evidence="9">
    <location>
        <begin position="328"/>
        <end position="428"/>
    </location>
</feature>
<organism evidence="10 11">
    <name type="scientific">Allosphingosinicella ginsenosidimutans</name>
    <dbReference type="NCBI Taxonomy" id="1176539"/>
    <lineage>
        <taxon>Bacteria</taxon>
        <taxon>Pseudomonadati</taxon>
        <taxon>Pseudomonadota</taxon>
        <taxon>Alphaproteobacteria</taxon>
        <taxon>Sphingomonadales</taxon>
        <taxon>Sphingomonadaceae</taxon>
        <taxon>Allosphingosinicella</taxon>
    </lineage>
</organism>
<proteinExistence type="inferred from homology"/>
<dbReference type="SMART" id="SM01210">
    <property type="entry name" value="GARS_C"/>
    <property type="match status" value="1"/>
</dbReference>
<evidence type="ECO:0000313" key="10">
    <source>
        <dbReference type="EMBL" id="TXC63421.1"/>
    </source>
</evidence>
<dbReference type="Gene3D" id="3.30.470.20">
    <property type="entry name" value="ATP-grasp fold, B domain"/>
    <property type="match status" value="1"/>
</dbReference>
<sequence>MLSADRVGAAMRFLGVTETCDLAALYLRLQAAGHEVRVAIAEEKARGTLAGLVAHSPDWRRELDWIRAAGPDGIILFEAVSDGLGALQDSLRAEGFNVVGGSAFGDRLENDRAFAQQLLADLGLAVAGTWEFSSVAHADAFIAARPGRYVLKFSGPGFASSDNHVGTWPDGADIRAILAARAPGIGEGTRFILMDRIDGLEMGVGAYFDGRDFLRPACLDWEHKRFFTGNLGELTGEMGTVATFDRSDRFFERSLARVGPLLRDHGHVGYVNLNTIVNEAGIWPLEFTCRFGYPGYAVLDPLQATKWAELLAMMTKARAADFRTHPGFSVGVVLTTPPFPYSRKEIDAPVGLPVFLPDDLTPEDRRHIHFGEIGSAGGRLVTSGLYGWTMVVTGTAPTIEQARDEAYRRVRRIDIPDMRYRLDIGEALIAGEHRATPGASWRSACAKWL</sequence>
<dbReference type="SUPFAM" id="SSF56059">
    <property type="entry name" value="Glutathione synthetase ATP-binding domain-like"/>
    <property type="match status" value="1"/>
</dbReference>
<dbReference type="SUPFAM" id="SSF51246">
    <property type="entry name" value="Rudiment single hybrid motif"/>
    <property type="match status" value="1"/>
</dbReference>
<dbReference type="GO" id="GO:0004637">
    <property type="term" value="F:phosphoribosylamine-glycine ligase activity"/>
    <property type="evidence" value="ECO:0007669"/>
    <property type="project" value="InterPro"/>
</dbReference>
<keyword evidence="4" id="KW-0658">Purine biosynthesis</keyword>
<comment type="cofactor">
    <cofactor evidence="1">
        <name>Mn(2+)</name>
        <dbReference type="ChEBI" id="CHEBI:29035"/>
    </cofactor>
</comment>
<dbReference type="Pfam" id="PF01071">
    <property type="entry name" value="GARS_A"/>
    <property type="match status" value="1"/>
</dbReference>
<dbReference type="AlphaFoldDB" id="A0A5C6TTR8"/>
<reference evidence="10 11" key="1">
    <citation type="journal article" date="2015" name="J. Microbiol.">
        <title>Sphingosinicella ginsenosidimutans sp. nov., with ginsenoside converting activity.</title>
        <authorList>
            <person name="Kim J.K."/>
            <person name="Kang M.S."/>
            <person name="Park S.C."/>
            <person name="Kim K.M."/>
            <person name="Choi K."/>
            <person name="Yoon M.H."/>
            <person name="Im W.T."/>
        </authorList>
    </citation>
    <scope>NUCLEOTIDE SEQUENCE [LARGE SCALE GENOMIC DNA]</scope>
    <source>
        <strain evidence="10 11">BS-11</strain>
    </source>
</reference>
<dbReference type="InterPro" id="IPR011054">
    <property type="entry name" value="Rudment_hybrid_motif"/>
</dbReference>
<evidence type="ECO:0000313" key="11">
    <source>
        <dbReference type="Proteomes" id="UP000321249"/>
    </source>
</evidence>
<keyword evidence="11" id="KW-1185">Reference proteome</keyword>
<dbReference type="Gene3D" id="3.90.600.10">
    <property type="entry name" value="Phosphoribosylglycinamide synthetase, C-terminal domain"/>
    <property type="match status" value="1"/>
</dbReference>
<protein>
    <recommendedName>
        <fullName evidence="7">Glycinamide ribonucleotide synthetase</fullName>
    </recommendedName>
    <alternativeName>
        <fullName evidence="8">Phosphoribosylglycinamide synthetase</fullName>
    </alternativeName>
</protein>
<gene>
    <name evidence="10" type="ORF">FRZ32_06975</name>
</gene>
<evidence type="ECO:0000256" key="4">
    <source>
        <dbReference type="ARBA" id="ARBA00022755"/>
    </source>
</evidence>
<dbReference type="GO" id="GO:0005524">
    <property type="term" value="F:ATP binding"/>
    <property type="evidence" value="ECO:0007669"/>
    <property type="project" value="UniProtKB-KW"/>
</dbReference>
<dbReference type="EMBL" id="VOQQ01000001">
    <property type="protein sequence ID" value="TXC63421.1"/>
    <property type="molecule type" value="Genomic_DNA"/>
</dbReference>
<accession>A0A5C6TTR8</accession>
<comment type="caution">
    <text evidence="10">The sequence shown here is derived from an EMBL/GenBank/DDBJ whole genome shotgun (WGS) entry which is preliminary data.</text>
</comment>
<evidence type="ECO:0000256" key="1">
    <source>
        <dbReference type="ARBA" id="ARBA00001936"/>
    </source>
</evidence>
<dbReference type="PANTHER" id="PTHR43472">
    <property type="entry name" value="PHOSPHORIBOSYLAMINE--GLYCINE LIGASE"/>
    <property type="match status" value="1"/>
</dbReference>
<evidence type="ECO:0000256" key="6">
    <source>
        <dbReference type="ARBA" id="ARBA00038345"/>
    </source>
</evidence>
<dbReference type="PANTHER" id="PTHR43472:SF1">
    <property type="entry name" value="PHOSPHORIBOSYLAMINE--GLYCINE LIGASE, CHLOROPLASTIC"/>
    <property type="match status" value="1"/>
</dbReference>
<evidence type="ECO:0000259" key="9">
    <source>
        <dbReference type="SMART" id="SM01210"/>
    </source>
</evidence>
<evidence type="ECO:0000256" key="7">
    <source>
        <dbReference type="ARBA" id="ARBA00042242"/>
    </source>
</evidence>
<dbReference type="Pfam" id="PF02843">
    <property type="entry name" value="GARS_C"/>
    <property type="match status" value="1"/>
</dbReference>
<dbReference type="InterPro" id="IPR020560">
    <property type="entry name" value="PRibGlycinamide_synth_C-dom"/>
</dbReference>
<comment type="similarity">
    <text evidence="6">Belongs to the GARS family.</text>
</comment>
<dbReference type="GO" id="GO:0009113">
    <property type="term" value="P:purine nucleobase biosynthetic process"/>
    <property type="evidence" value="ECO:0007669"/>
    <property type="project" value="InterPro"/>
</dbReference>
<keyword evidence="2 10" id="KW-0436">Ligase</keyword>
<dbReference type="Proteomes" id="UP000321249">
    <property type="component" value="Unassembled WGS sequence"/>
</dbReference>
<evidence type="ECO:0000256" key="8">
    <source>
        <dbReference type="ARBA" id="ARBA00042864"/>
    </source>
</evidence>
<evidence type="ECO:0000256" key="5">
    <source>
        <dbReference type="ARBA" id="ARBA00022840"/>
    </source>
</evidence>
<dbReference type="InterPro" id="IPR000115">
    <property type="entry name" value="PRibGlycinamide_synth"/>
</dbReference>
<name>A0A5C6TTR8_9SPHN</name>
<dbReference type="GO" id="GO:0006164">
    <property type="term" value="P:purine nucleotide biosynthetic process"/>
    <property type="evidence" value="ECO:0007669"/>
    <property type="project" value="UniProtKB-KW"/>
</dbReference>
<dbReference type="SMART" id="SM01209">
    <property type="entry name" value="GARS_A"/>
    <property type="match status" value="1"/>
</dbReference>
<keyword evidence="3" id="KW-0547">Nucleotide-binding</keyword>
<evidence type="ECO:0000256" key="3">
    <source>
        <dbReference type="ARBA" id="ARBA00022741"/>
    </source>
</evidence>